<proteinExistence type="predicted"/>
<gene>
    <name evidence="1" type="ORF">FM037_24575</name>
</gene>
<reference evidence="1 2" key="1">
    <citation type="submission" date="2019-07" db="EMBL/GenBank/DDBJ databases">
        <title>Shewanella sp. YLB-06 whole genomic sequence.</title>
        <authorList>
            <person name="Yu L."/>
        </authorList>
    </citation>
    <scope>NUCLEOTIDE SEQUENCE [LARGE SCALE GENOMIC DNA]</scope>
    <source>
        <strain evidence="1 2">YLB-06</strain>
    </source>
</reference>
<evidence type="ECO:0000313" key="2">
    <source>
        <dbReference type="Proteomes" id="UP000315947"/>
    </source>
</evidence>
<protein>
    <submittedName>
        <fullName evidence="1">Uncharacterized protein</fullName>
    </submittedName>
</protein>
<evidence type="ECO:0000313" key="1">
    <source>
        <dbReference type="EMBL" id="QDO86841.1"/>
    </source>
</evidence>
<sequence>MLLTGAFFSSNLLAADINCNGKVTVVMDYPNTCDGNTAFKTDGSKGKWVCPASDKGNALVLAAVMSGKIVSVYINSQNGALTCANLPNYVKAKYVIIYP</sequence>
<name>A0ABX5XC69_9GAMM</name>
<organism evidence="1 2">
    <name type="scientific">Shewanella psychropiezotolerans</name>
    <dbReference type="NCBI Taxonomy" id="2593655"/>
    <lineage>
        <taxon>Bacteria</taxon>
        <taxon>Pseudomonadati</taxon>
        <taxon>Pseudomonadota</taxon>
        <taxon>Gammaproteobacteria</taxon>
        <taxon>Alteromonadales</taxon>
        <taxon>Shewanellaceae</taxon>
        <taxon>Shewanella</taxon>
    </lineage>
</organism>
<dbReference type="Proteomes" id="UP000315947">
    <property type="component" value="Chromosome"/>
</dbReference>
<dbReference type="EMBL" id="CP041614">
    <property type="protein sequence ID" value="QDO86841.1"/>
    <property type="molecule type" value="Genomic_DNA"/>
</dbReference>
<accession>A0ABX5XC69</accession>
<keyword evidence="2" id="KW-1185">Reference proteome</keyword>